<evidence type="ECO:0000313" key="3">
    <source>
        <dbReference type="EMBL" id="KAJ8342784.1"/>
    </source>
</evidence>
<gene>
    <name evidence="3" type="ORF">SKAU_G00327120</name>
</gene>
<dbReference type="OrthoDB" id="123207at2759"/>
<feature type="domain" description="PiggyBac transposable element-derived protein" evidence="2">
    <location>
        <begin position="2"/>
        <end position="155"/>
    </location>
</feature>
<feature type="domain" description="PiggyBac transposable element-derived protein" evidence="2">
    <location>
        <begin position="158"/>
        <end position="313"/>
    </location>
</feature>
<evidence type="ECO:0000313" key="4">
    <source>
        <dbReference type="Proteomes" id="UP001152622"/>
    </source>
</evidence>
<protein>
    <recommendedName>
        <fullName evidence="2">PiggyBac transposable element-derived protein domain-containing protein</fullName>
    </recommendedName>
</protein>
<evidence type="ECO:0000259" key="2">
    <source>
        <dbReference type="Pfam" id="PF13843"/>
    </source>
</evidence>
<reference evidence="3" key="1">
    <citation type="journal article" date="2023" name="Science">
        <title>Genome structures resolve the early diversification of teleost fishes.</title>
        <authorList>
            <person name="Parey E."/>
            <person name="Louis A."/>
            <person name="Montfort J."/>
            <person name="Bouchez O."/>
            <person name="Roques C."/>
            <person name="Iampietro C."/>
            <person name="Lluch J."/>
            <person name="Castinel A."/>
            <person name="Donnadieu C."/>
            <person name="Desvignes T."/>
            <person name="Floi Bucao C."/>
            <person name="Jouanno E."/>
            <person name="Wen M."/>
            <person name="Mejri S."/>
            <person name="Dirks R."/>
            <person name="Jansen H."/>
            <person name="Henkel C."/>
            <person name="Chen W.J."/>
            <person name="Zahm M."/>
            <person name="Cabau C."/>
            <person name="Klopp C."/>
            <person name="Thompson A.W."/>
            <person name="Robinson-Rechavi M."/>
            <person name="Braasch I."/>
            <person name="Lecointre G."/>
            <person name="Bobe J."/>
            <person name="Postlethwait J.H."/>
            <person name="Berthelot C."/>
            <person name="Roest Crollius H."/>
            <person name="Guiguen Y."/>
        </authorList>
    </citation>
    <scope>NUCLEOTIDE SEQUENCE</scope>
    <source>
        <strain evidence="3">WJC10195</strain>
    </source>
</reference>
<dbReference type="EMBL" id="JAINUF010000014">
    <property type="protein sequence ID" value="KAJ8342784.1"/>
    <property type="molecule type" value="Genomic_DNA"/>
</dbReference>
<accession>A0A9Q1EPZ1</accession>
<dbReference type="AlphaFoldDB" id="A0A9Q1EPZ1"/>
<comment type="caution">
    <text evidence="3">The sequence shown here is derived from an EMBL/GenBank/DDBJ whole genome shotgun (WGS) entry which is preliminary data.</text>
</comment>
<keyword evidence="1" id="KW-1133">Transmembrane helix</keyword>
<organism evidence="3 4">
    <name type="scientific">Synaphobranchus kaupii</name>
    <name type="common">Kaup's arrowtooth eel</name>
    <dbReference type="NCBI Taxonomy" id="118154"/>
    <lineage>
        <taxon>Eukaryota</taxon>
        <taxon>Metazoa</taxon>
        <taxon>Chordata</taxon>
        <taxon>Craniata</taxon>
        <taxon>Vertebrata</taxon>
        <taxon>Euteleostomi</taxon>
        <taxon>Actinopterygii</taxon>
        <taxon>Neopterygii</taxon>
        <taxon>Teleostei</taxon>
        <taxon>Anguilliformes</taxon>
        <taxon>Synaphobranchidae</taxon>
        <taxon>Synaphobranchus</taxon>
    </lineage>
</organism>
<sequence>MLHNMVVNSNEYSLQKFGTIADISVKEIEQMMGMYLRMGIVQMPGVRVYRETDTRYSPVADVMPRNRFQSLLSTIHFANNLTVSDEQKKDKLWKIRPWLDAFRENCLQIVPEEHNSVDEMMIPFKGKFSGIRQYMKGKPHPWGFKVWATTGISGILCQNYKIFADNYFTSVPLITKLLERGIHFVGTVRPVRVPNLKLAEEKDLKKQGRGSFDFRVEQTHNICAVRWYDNRAVTLLSTFDGPQPVDKITRWDKSAKHYVEVSRPSIVKTYNRFMGGIDMLDSFTAKYKFHIRSMRWYLTIFWHTIILGVVNAWLQYKRDCKTLQIPEKEVMNRRHFQAQLSQLL</sequence>
<keyword evidence="1" id="KW-0472">Membrane</keyword>
<dbReference type="PANTHER" id="PTHR47272:SF1">
    <property type="entry name" value="PIGGYBAC TRANSPOSABLE ELEMENT-DERIVED PROTEIN 3-LIKE"/>
    <property type="match status" value="1"/>
</dbReference>
<evidence type="ECO:0000256" key="1">
    <source>
        <dbReference type="SAM" id="Phobius"/>
    </source>
</evidence>
<dbReference type="PANTHER" id="PTHR47272">
    <property type="entry name" value="DDE_TNP_1_7 DOMAIN-CONTAINING PROTEIN"/>
    <property type="match status" value="1"/>
</dbReference>
<dbReference type="InterPro" id="IPR029526">
    <property type="entry name" value="PGBD"/>
</dbReference>
<keyword evidence="1" id="KW-0812">Transmembrane</keyword>
<keyword evidence="4" id="KW-1185">Reference proteome</keyword>
<dbReference type="Proteomes" id="UP001152622">
    <property type="component" value="Chromosome 14"/>
</dbReference>
<feature type="transmembrane region" description="Helical" evidence="1">
    <location>
        <begin position="296"/>
        <end position="314"/>
    </location>
</feature>
<name>A0A9Q1EPZ1_SYNKA</name>
<proteinExistence type="predicted"/>
<dbReference type="Pfam" id="PF13843">
    <property type="entry name" value="DDE_Tnp_1_7"/>
    <property type="match status" value="2"/>
</dbReference>